<organism evidence="2 3">
    <name type="scientific">Arthrobacter psychrochitiniphilus</name>
    <dbReference type="NCBI Taxonomy" id="291045"/>
    <lineage>
        <taxon>Bacteria</taxon>
        <taxon>Bacillati</taxon>
        <taxon>Actinomycetota</taxon>
        <taxon>Actinomycetes</taxon>
        <taxon>Micrococcales</taxon>
        <taxon>Micrococcaceae</taxon>
        <taxon>Arthrobacter</taxon>
    </lineage>
</organism>
<keyword evidence="3" id="KW-1185">Reference proteome</keyword>
<name>A0A2V3DMU5_9MICC</name>
<dbReference type="RefSeq" id="WP_110107711.1">
    <property type="nucleotide sequence ID" value="NZ_JACBZZ010000001.1"/>
</dbReference>
<dbReference type="OrthoDB" id="5121906at2"/>
<protein>
    <submittedName>
        <fullName evidence="2">Uncharacterized protein</fullName>
    </submittedName>
</protein>
<gene>
    <name evidence="2" type="ORF">CVS29_17055</name>
</gene>
<comment type="caution">
    <text evidence="2">The sequence shown here is derived from an EMBL/GenBank/DDBJ whole genome shotgun (WGS) entry which is preliminary data.</text>
</comment>
<sequence>MGTKNLKVTGVDPRYVSEEEPRPVYRVDFWDETRASYENRLENAESIDDVLAWAEANRRGRYVVIWVEYSYEGGTGMARLRGWEPTQEGSPSAQDPFFLQ</sequence>
<evidence type="ECO:0000313" key="2">
    <source>
        <dbReference type="EMBL" id="PXA64077.1"/>
    </source>
</evidence>
<dbReference type="AlphaFoldDB" id="A0A2V3DMU5"/>
<dbReference type="Proteomes" id="UP000246303">
    <property type="component" value="Unassembled WGS sequence"/>
</dbReference>
<reference evidence="2 3" key="1">
    <citation type="submission" date="2018-05" db="EMBL/GenBank/DDBJ databases">
        <title>Genetic diversity of glacier-inhabiting Cryobacterium bacteria in China and description of Cryobacterium mengkeensis sp. nov. and Arthrobacter glacialis sp. nov.</title>
        <authorList>
            <person name="Liu Q."/>
            <person name="Xin Y.-H."/>
        </authorList>
    </citation>
    <scope>NUCLEOTIDE SEQUENCE [LARGE SCALE GENOMIC DNA]</scope>
    <source>
        <strain evidence="2 3">GP3</strain>
    </source>
</reference>
<evidence type="ECO:0000256" key="1">
    <source>
        <dbReference type="SAM" id="MobiDB-lite"/>
    </source>
</evidence>
<dbReference type="EMBL" id="QHLZ01000016">
    <property type="protein sequence ID" value="PXA64077.1"/>
    <property type="molecule type" value="Genomic_DNA"/>
</dbReference>
<accession>A0A2V3DMU5</accession>
<proteinExistence type="predicted"/>
<evidence type="ECO:0000313" key="3">
    <source>
        <dbReference type="Proteomes" id="UP000246303"/>
    </source>
</evidence>
<feature type="region of interest" description="Disordered" evidence="1">
    <location>
        <begin position="81"/>
        <end position="100"/>
    </location>
</feature>